<dbReference type="Pfam" id="PF08282">
    <property type="entry name" value="Hydrolase_3"/>
    <property type="match status" value="1"/>
</dbReference>
<evidence type="ECO:0000256" key="3">
    <source>
        <dbReference type="ARBA" id="ARBA00022842"/>
    </source>
</evidence>
<dbReference type="Gene3D" id="3.30.1240.10">
    <property type="match status" value="1"/>
</dbReference>
<evidence type="ECO:0000313" key="5">
    <source>
        <dbReference type="Proteomes" id="UP000009027"/>
    </source>
</evidence>
<accession>F9WV00</accession>
<reference evidence="4 5" key="1">
    <citation type="journal article" date="2012" name="Proc. Natl. Acad. Sci. U.S.A.">
        <title>Antigenic diversity is generated by distinct evolutionary mechanisms in African trypanosome species.</title>
        <authorList>
            <person name="Jackson A.P."/>
            <person name="Berry A."/>
            <person name="Aslett M."/>
            <person name="Allison H.C."/>
            <person name="Burton P."/>
            <person name="Vavrova-Anderson J."/>
            <person name="Brown R."/>
            <person name="Browne H."/>
            <person name="Corton N."/>
            <person name="Hauser H."/>
            <person name="Gamble J."/>
            <person name="Gilderthorp R."/>
            <person name="Marcello L."/>
            <person name="McQuillan J."/>
            <person name="Otto T.D."/>
            <person name="Quail M.A."/>
            <person name="Sanders M.J."/>
            <person name="van Tonder A."/>
            <person name="Ginger M.L."/>
            <person name="Field M.C."/>
            <person name="Barry J.D."/>
            <person name="Hertz-Fowler C."/>
            <person name="Berriman M."/>
        </authorList>
    </citation>
    <scope>NUCLEOTIDE SEQUENCE</scope>
    <source>
        <strain evidence="4 5">Y486</strain>
    </source>
</reference>
<comment type="cofactor">
    <cofactor evidence="1">
        <name>Mg(2+)</name>
        <dbReference type="ChEBI" id="CHEBI:18420"/>
    </cofactor>
</comment>
<dbReference type="PROSITE" id="PS01229">
    <property type="entry name" value="COF_2"/>
    <property type="match status" value="1"/>
</dbReference>
<keyword evidence="2 4" id="KW-0378">Hydrolase</keyword>
<feature type="non-terminal residue" evidence="4">
    <location>
        <position position="1"/>
    </location>
</feature>
<dbReference type="InterPro" id="IPR036412">
    <property type="entry name" value="HAD-like_sf"/>
</dbReference>
<organism evidence="4 5">
    <name type="scientific">Trypanosoma vivax (strain Y486)</name>
    <dbReference type="NCBI Taxonomy" id="1055687"/>
    <lineage>
        <taxon>Eukaryota</taxon>
        <taxon>Discoba</taxon>
        <taxon>Euglenozoa</taxon>
        <taxon>Kinetoplastea</taxon>
        <taxon>Metakinetoplastina</taxon>
        <taxon>Trypanosomatida</taxon>
        <taxon>Trypanosomatidae</taxon>
        <taxon>Trypanosoma</taxon>
        <taxon>Duttonella</taxon>
    </lineage>
</organism>
<gene>
    <name evidence="4" type="ORF">TvY486_0043010</name>
</gene>
<evidence type="ECO:0000256" key="2">
    <source>
        <dbReference type="ARBA" id="ARBA00022801"/>
    </source>
</evidence>
<dbReference type="InterPro" id="IPR023214">
    <property type="entry name" value="HAD_sf"/>
</dbReference>
<proteinExistence type="predicted"/>
<dbReference type="Gene3D" id="3.40.50.1000">
    <property type="entry name" value="HAD superfamily/HAD-like"/>
    <property type="match status" value="1"/>
</dbReference>
<keyword evidence="3" id="KW-0460">Magnesium</keyword>
<dbReference type="AlphaFoldDB" id="F9WV00"/>
<sequence>CCGVDGVPRDGAAGFYLIVLNGARVYSPRGELVVSHNVERDIVHALYRMFVPLQRAASRDDGLMMSVYQTDVSWVSTAVPLEWAEVFEKPPLVCEDIPTGMPVEDVAKVSFYCDNLALLQQHERDVREKFGGRVVTTMSSRRCLDVMAPGVSKGVSLTRVGAVAQFDPATDVIAFGDAMNDEEMLASVAKGCIMENGHERLKEALPHLEVVGSNTVIVVARKLREVFNLD</sequence>
<dbReference type="GO" id="GO:0016787">
    <property type="term" value="F:hydrolase activity"/>
    <property type="evidence" value="ECO:0007669"/>
    <property type="project" value="UniProtKB-KW"/>
</dbReference>
<dbReference type="EMBL" id="CAEX01007636">
    <property type="protein sequence ID" value="CCD21400.1"/>
    <property type="molecule type" value="Genomic_DNA"/>
</dbReference>
<dbReference type="PANTHER" id="PTHR47267:SF4">
    <property type="entry name" value="PYRIDOXAL PHOSPHATE PHOSPHATASE YIGL"/>
    <property type="match status" value="1"/>
</dbReference>
<evidence type="ECO:0000256" key="1">
    <source>
        <dbReference type="ARBA" id="ARBA00001946"/>
    </source>
</evidence>
<evidence type="ECO:0000313" key="4">
    <source>
        <dbReference type="EMBL" id="CCD21400.1"/>
    </source>
</evidence>
<dbReference type="SUPFAM" id="SSF56784">
    <property type="entry name" value="HAD-like"/>
    <property type="match status" value="1"/>
</dbReference>
<dbReference type="PANTHER" id="PTHR47267">
    <property type="match status" value="1"/>
</dbReference>
<name>F9WV00_TRYVY</name>
<dbReference type="Proteomes" id="UP000009027">
    <property type="component" value="Unassembled WGS sequence"/>
</dbReference>
<keyword evidence="5" id="KW-1185">Reference proteome</keyword>
<protein>
    <submittedName>
        <fullName evidence="4">Haloacid dehalogenase hydrolase, putative</fullName>
    </submittedName>
</protein>
<dbReference type="VEuPathDB" id="TriTrypDB:TvY486_0043010"/>